<evidence type="ECO:0000256" key="1">
    <source>
        <dbReference type="SAM" id="MobiDB-lite"/>
    </source>
</evidence>
<dbReference type="PANTHER" id="PTHR37461:SF1">
    <property type="entry name" value="ANTI-SIGMA-K FACTOR RSKA"/>
    <property type="match status" value="1"/>
</dbReference>
<dbReference type="AlphaFoldDB" id="A0A4R5E4U3"/>
<dbReference type="RefSeq" id="WP_132641278.1">
    <property type="nucleotide sequence ID" value="NZ_SMLD01000264.1"/>
</dbReference>
<accession>A0A4R5E4U3</accession>
<evidence type="ECO:0000313" key="3">
    <source>
        <dbReference type="EMBL" id="TDE23941.1"/>
    </source>
</evidence>
<protein>
    <submittedName>
        <fullName evidence="3">Anti-sigma factor</fullName>
    </submittedName>
</protein>
<organism evidence="3 4">
    <name type="scientific">Nonomuraea mesophila</name>
    <dbReference type="NCBI Taxonomy" id="2530382"/>
    <lineage>
        <taxon>Bacteria</taxon>
        <taxon>Bacillati</taxon>
        <taxon>Actinomycetota</taxon>
        <taxon>Actinomycetes</taxon>
        <taxon>Streptosporangiales</taxon>
        <taxon>Streptosporangiaceae</taxon>
        <taxon>Nonomuraea</taxon>
    </lineage>
</organism>
<gene>
    <name evidence="3" type="ORF">E1295_45675</name>
</gene>
<evidence type="ECO:0000259" key="2">
    <source>
        <dbReference type="Pfam" id="PF10099"/>
    </source>
</evidence>
<feature type="region of interest" description="Disordered" evidence="1">
    <location>
        <begin position="1"/>
        <end position="46"/>
    </location>
</feature>
<dbReference type="GO" id="GO:0016989">
    <property type="term" value="F:sigma factor antagonist activity"/>
    <property type="evidence" value="ECO:0007669"/>
    <property type="project" value="TreeGrafter"/>
</dbReference>
<dbReference type="PANTHER" id="PTHR37461">
    <property type="entry name" value="ANTI-SIGMA-K FACTOR RSKA"/>
    <property type="match status" value="1"/>
</dbReference>
<sequence length="200" mass="20632">TLRARLLTAARRPRHRPGPPERPPESLVAGPPGTRPERPLEGPTEAWRRPKPLTVLAAVSAAAAAVLGALAVDAHRDLGDLSTRTGELAAVLAAPDARTVRLPVATGGTGTVVLSRSEGRMVFTSSGLRDLPGSHDYELWLTGPRGARAAGLLDRVGGGATVPVVAPLDGDRRVALTVEPAGGSERPTTRPIMVGGLPST</sequence>
<keyword evidence="4" id="KW-1185">Reference proteome</keyword>
<dbReference type="GO" id="GO:0006417">
    <property type="term" value="P:regulation of translation"/>
    <property type="evidence" value="ECO:0007669"/>
    <property type="project" value="TreeGrafter"/>
</dbReference>
<comment type="caution">
    <text evidence="3">The sequence shown here is derived from an EMBL/GenBank/DDBJ whole genome shotgun (WGS) entry which is preliminary data.</text>
</comment>
<dbReference type="InterPro" id="IPR051474">
    <property type="entry name" value="Anti-sigma-K/W_factor"/>
</dbReference>
<feature type="domain" description="Anti-sigma K factor RskA C-terminal" evidence="2">
    <location>
        <begin position="58"/>
        <end position="192"/>
    </location>
</feature>
<dbReference type="Proteomes" id="UP000295136">
    <property type="component" value="Unassembled WGS sequence"/>
</dbReference>
<dbReference type="Pfam" id="PF10099">
    <property type="entry name" value="RskA_C"/>
    <property type="match status" value="1"/>
</dbReference>
<dbReference type="InterPro" id="IPR018764">
    <property type="entry name" value="RskA_C"/>
</dbReference>
<feature type="compositionally biased region" description="Low complexity" evidence="1">
    <location>
        <begin position="1"/>
        <end position="10"/>
    </location>
</feature>
<name>A0A4R5E4U3_9ACTN</name>
<evidence type="ECO:0000313" key="4">
    <source>
        <dbReference type="Proteomes" id="UP000295136"/>
    </source>
</evidence>
<reference evidence="3 4" key="1">
    <citation type="submission" date="2019-03" db="EMBL/GenBank/DDBJ databases">
        <title>Draft genome sequences of novel Actinobacteria.</title>
        <authorList>
            <person name="Sahin N."/>
            <person name="Ay H."/>
            <person name="Saygin H."/>
        </authorList>
    </citation>
    <scope>NUCLEOTIDE SEQUENCE [LARGE SCALE GENOMIC DNA]</scope>
    <source>
        <strain evidence="3 4">6K102</strain>
    </source>
</reference>
<proteinExistence type="predicted"/>
<dbReference type="GO" id="GO:0005886">
    <property type="term" value="C:plasma membrane"/>
    <property type="evidence" value="ECO:0007669"/>
    <property type="project" value="InterPro"/>
</dbReference>
<feature type="non-terminal residue" evidence="3">
    <location>
        <position position="1"/>
    </location>
</feature>
<dbReference type="EMBL" id="SMLD01000264">
    <property type="protein sequence ID" value="TDE23941.1"/>
    <property type="molecule type" value="Genomic_DNA"/>
</dbReference>